<dbReference type="Proteomes" id="UP001381693">
    <property type="component" value="Unassembled WGS sequence"/>
</dbReference>
<proteinExistence type="predicted"/>
<name>A0AAN8X1P7_HALRR</name>
<organism evidence="1 2">
    <name type="scientific">Halocaridina rubra</name>
    <name type="common">Hawaiian red shrimp</name>
    <dbReference type="NCBI Taxonomy" id="373956"/>
    <lineage>
        <taxon>Eukaryota</taxon>
        <taxon>Metazoa</taxon>
        <taxon>Ecdysozoa</taxon>
        <taxon>Arthropoda</taxon>
        <taxon>Crustacea</taxon>
        <taxon>Multicrustacea</taxon>
        <taxon>Malacostraca</taxon>
        <taxon>Eumalacostraca</taxon>
        <taxon>Eucarida</taxon>
        <taxon>Decapoda</taxon>
        <taxon>Pleocyemata</taxon>
        <taxon>Caridea</taxon>
        <taxon>Atyoidea</taxon>
        <taxon>Atyidae</taxon>
        <taxon>Halocaridina</taxon>
    </lineage>
</organism>
<protein>
    <submittedName>
        <fullName evidence="1">Uncharacterized protein</fullName>
    </submittedName>
</protein>
<sequence>MADTLSKNFCSLCGLPFDRFGTQNDVIKTSLASKIVEESGLLDMLNISVAPLRKELVFICISCRTVFSNYTVAKKEAITLLTKPVEKNERVPFVPYLKRKSLHTNSGVPCKVQKLESASTEKIQCGKSDDSCERKASGDVKTETSCTGSDEAFQPEKTHSSVKLQNLRSDAIKFLEQGMYRSALRKLWITSKKFRSSLLSFIAALLKKETKNLLAHDTLFTKELENTVLDEISWDPTFTILSSVAPTTLQVLYALLGVDLNTV</sequence>
<keyword evidence="2" id="KW-1185">Reference proteome</keyword>
<dbReference type="AlphaFoldDB" id="A0AAN8X1P7"/>
<reference evidence="1 2" key="1">
    <citation type="submission" date="2023-11" db="EMBL/GenBank/DDBJ databases">
        <title>Halocaridina rubra genome assembly.</title>
        <authorList>
            <person name="Smith C."/>
        </authorList>
    </citation>
    <scope>NUCLEOTIDE SEQUENCE [LARGE SCALE GENOMIC DNA]</scope>
    <source>
        <strain evidence="1">EP-1</strain>
        <tissue evidence="1">Whole</tissue>
    </source>
</reference>
<dbReference type="EMBL" id="JAXCGZ010009703">
    <property type="protein sequence ID" value="KAK7076366.1"/>
    <property type="molecule type" value="Genomic_DNA"/>
</dbReference>
<comment type="caution">
    <text evidence="1">The sequence shown here is derived from an EMBL/GenBank/DDBJ whole genome shotgun (WGS) entry which is preliminary data.</text>
</comment>
<accession>A0AAN8X1P7</accession>
<evidence type="ECO:0000313" key="2">
    <source>
        <dbReference type="Proteomes" id="UP001381693"/>
    </source>
</evidence>
<gene>
    <name evidence="1" type="ORF">SK128_005495</name>
</gene>
<evidence type="ECO:0000313" key="1">
    <source>
        <dbReference type="EMBL" id="KAK7076366.1"/>
    </source>
</evidence>